<name>A0ABW3I3A8_9FLAO</name>
<dbReference type="InterPro" id="IPR057695">
    <property type="entry name" value="DUF7935"/>
</dbReference>
<comment type="caution">
    <text evidence="2">The sequence shown here is derived from an EMBL/GenBank/DDBJ whole genome shotgun (WGS) entry which is preliminary data.</text>
</comment>
<dbReference type="Proteomes" id="UP001596997">
    <property type="component" value="Unassembled WGS sequence"/>
</dbReference>
<feature type="transmembrane region" description="Helical" evidence="1">
    <location>
        <begin position="6"/>
        <end position="27"/>
    </location>
</feature>
<proteinExistence type="predicted"/>
<evidence type="ECO:0000313" key="3">
    <source>
        <dbReference type="Proteomes" id="UP001596997"/>
    </source>
</evidence>
<keyword evidence="1" id="KW-0472">Membrane</keyword>
<keyword evidence="3" id="KW-1185">Reference proteome</keyword>
<keyword evidence="1" id="KW-1133">Transmembrane helix</keyword>
<evidence type="ECO:0000256" key="1">
    <source>
        <dbReference type="SAM" id="Phobius"/>
    </source>
</evidence>
<sequence length="173" mass="19815">MDLQKITELILYLFPAIITGGVAYMFFKKHTANEEGRRRYLIQKEAQATALPLRLQAYERMALFLERINPSSLLLRVNPISNDKDQYQQLIVANIEQEFEHNLAQQVYISDECWNVIKTAKSTTIQMVRNVAGNPETEDANKLREIILTSLLDKSSPSETAMAFVKSEVGEMF</sequence>
<protein>
    <submittedName>
        <fullName evidence="2">Uncharacterized protein</fullName>
    </submittedName>
</protein>
<dbReference type="Pfam" id="PF25589">
    <property type="entry name" value="DUF7935"/>
    <property type="match status" value="1"/>
</dbReference>
<keyword evidence="1" id="KW-0812">Transmembrane</keyword>
<organism evidence="2 3">
    <name type="scientific">Pseudofulvibacter geojedonensis</name>
    <dbReference type="NCBI Taxonomy" id="1123758"/>
    <lineage>
        <taxon>Bacteria</taxon>
        <taxon>Pseudomonadati</taxon>
        <taxon>Bacteroidota</taxon>
        <taxon>Flavobacteriia</taxon>
        <taxon>Flavobacteriales</taxon>
        <taxon>Flavobacteriaceae</taxon>
        <taxon>Pseudofulvibacter</taxon>
    </lineage>
</organism>
<accession>A0ABW3I3A8</accession>
<dbReference type="RefSeq" id="WP_377715491.1">
    <property type="nucleotide sequence ID" value="NZ_JBHTJM010000008.1"/>
</dbReference>
<gene>
    <name evidence="2" type="ORF">ACFQ1O_08815</name>
</gene>
<reference evidence="3" key="1">
    <citation type="journal article" date="2019" name="Int. J. Syst. Evol. Microbiol.">
        <title>The Global Catalogue of Microorganisms (GCM) 10K type strain sequencing project: providing services to taxonomists for standard genome sequencing and annotation.</title>
        <authorList>
            <consortium name="The Broad Institute Genomics Platform"/>
            <consortium name="The Broad Institute Genome Sequencing Center for Infectious Disease"/>
            <person name="Wu L."/>
            <person name="Ma J."/>
        </authorList>
    </citation>
    <scope>NUCLEOTIDE SEQUENCE [LARGE SCALE GENOMIC DNA]</scope>
    <source>
        <strain evidence="3">CCUG 62114</strain>
    </source>
</reference>
<evidence type="ECO:0000313" key="2">
    <source>
        <dbReference type="EMBL" id="MFD0964102.1"/>
    </source>
</evidence>
<dbReference type="EMBL" id="JBHTJM010000008">
    <property type="protein sequence ID" value="MFD0964102.1"/>
    <property type="molecule type" value="Genomic_DNA"/>
</dbReference>